<evidence type="ECO:0000313" key="2">
    <source>
        <dbReference type="Proteomes" id="UP001146120"/>
    </source>
</evidence>
<dbReference type="AlphaFoldDB" id="A0AAV2ZCK0"/>
<reference evidence="1" key="1">
    <citation type="submission" date="2022-11" db="EMBL/GenBank/DDBJ databases">
        <authorList>
            <person name="Morgan W.R."/>
            <person name="Tartar A."/>
        </authorList>
    </citation>
    <scope>NUCLEOTIDE SEQUENCE</scope>
    <source>
        <strain evidence="1">ARSEF 373</strain>
    </source>
</reference>
<evidence type="ECO:0000313" key="1">
    <source>
        <dbReference type="EMBL" id="DBA03087.1"/>
    </source>
</evidence>
<proteinExistence type="predicted"/>
<dbReference type="Proteomes" id="UP001146120">
    <property type="component" value="Unassembled WGS sequence"/>
</dbReference>
<dbReference type="EMBL" id="DAKRPA010000023">
    <property type="protein sequence ID" value="DBA03087.1"/>
    <property type="molecule type" value="Genomic_DNA"/>
</dbReference>
<accession>A0AAV2ZCK0</accession>
<organism evidence="1 2">
    <name type="scientific">Lagenidium giganteum</name>
    <dbReference type="NCBI Taxonomy" id="4803"/>
    <lineage>
        <taxon>Eukaryota</taxon>
        <taxon>Sar</taxon>
        <taxon>Stramenopiles</taxon>
        <taxon>Oomycota</taxon>
        <taxon>Peronosporomycetes</taxon>
        <taxon>Pythiales</taxon>
        <taxon>Pythiaceae</taxon>
    </lineage>
</organism>
<reference evidence="1" key="2">
    <citation type="journal article" date="2023" name="Microbiol Resour">
        <title>Decontamination and Annotation of the Draft Genome Sequence of the Oomycete Lagenidium giganteum ARSEF 373.</title>
        <authorList>
            <person name="Morgan W.R."/>
            <person name="Tartar A."/>
        </authorList>
    </citation>
    <scope>NUCLEOTIDE SEQUENCE</scope>
    <source>
        <strain evidence="1">ARSEF 373</strain>
    </source>
</reference>
<name>A0AAV2ZCK0_9STRA</name>
<gene>
    <name evidence="1" type="ORF">N0F65_003334</name>
</gene>
<keyword evidence="2" id="KW-1185">Reference proteome</keyword>
<protein>
    <submittedName>
        <fullName evidence="1">Uncharacterized protein</fullName>
    </submittedName>
</protein>
<comment type="caution">
    <text evidence="1">The sequence shown here is derived from an EMBL/GenBank/DDBJ whole genome shotgun (WGS) entry which is preliminary data.</text>
</comment>
<sequence length="95" mass="11365">MTREQVLRRVYNTRRKHFGRDIHGRVELPPLAMVKDSSQYFFQFQFSYYDKTKPNLERLIGWAHTELIGLLKYRKTTILLDGTFRCVPRGLTSAW</sequence>